<feature type="repeat" description="WD" evidence="4">
    <location>
        <begin position="471"/>
        <end position="512"/>
    </location>
</feature>
<keyword evidence="9" id="KW-1185">Reference proteome</keyword>
<reference evidence="8" key="1">
    <citation type="submission" date="2021-06" db="EMBL/GenBank/DDBJ databases">
        <authorList>
            <person name="Kallberg Y."/>
            <person name="Tangrot J."/>
            <person name="Rosling A."/>
        </authorList>
    </citation>
    <scope>NUCLEOTIDE SEQUENCE</scope>
    <source>
        <strain evidence="8">IA702</strain>
    </source>
</reference>
<proteinExistence type="inferred from homology"/>
<dbReference type="OrthoDB" id="538223at2759"/>
<gene>
    <name evidence="8" type="ORF">POCULU_LOCUS4935</name>
</gene>
<evidence type="ECO:0000256" key="2">
    <source>
        <dbReference type="ARBA" id="ARBA00022574"/>
    </source>
</evidence>
<accession>A0A9N9AY62</accession>
<evidence type="ECO:0000256" key="6">
    <source>
        <dbReference type="SAM" id="MobiDB-lite"/>
    </source>
</evidence>
<dbReference type="Pfam" id="PF08614">
    <property type="entry name" value="ATG16"/>
    <property type="match status" value="1"/>
</dbReference>
<dbReference type="PROSITE" id="PS00678">
    <property type="entry name" value="WD_REPEATS_1"/>
    <property type="match status" value="1"/>
</dbReference>
<feature type="repeat" description="WD" evidence="4">
    <location>
        <begin position="529"/>
        <end position="558"/>
    </location>
</feature>
<dbReference type="GO" id="GO:0034045">
    <property type="term" value="C:phagophore assembly site membrane"/>
    <property type="evidence" value="ECO:0007669"/>
    <property type="project" value="TreeGrafter"/>
</dbReference>
<evidence type="ECO:0000313" key="8">
    <source>
        <dbReference type="EMBL" id="CAG8549285.1"/>
    </source>
</evidence>
<feature type="repeat" description="WD" evidence="4">
    <location>
        <begin position="438"/>
        <end position="469"/>
    </location>
</feature>
<feature type="repeat" description="WD" evidence="4">
    <location>
        <begin position="386"/>
        <end position="427"/>
    </location>
</feature>
<evidence type="ECO:0000256" key="4">
    <source>
        <dbReference type="PROSITE-ProRule" id="PRU00221"/>
    </source>
</evidence>
<comment type="similarity">
    <text evidence="1">Belongs to the ATG16 family.</text>
</comment>
<feature type="domain" description="Autophagy-related protein 16" evidence="7">
    <location>
        <begin position="27"/>
        <end position="222"/>
    </location>
</feature>
<feature type="region of interest" description="Disordered" evidence="6">
    <location>
        <begin position="1"/>
        <end position="20"/>
    </location>
</feature>
<evidence type="ECO:0000256" key="3">
    <source>
        <dbReference type="ARBA" id="ARBA00022737"/>
    </source>
</evidence>
<dbReference type="Gene3D" id="2.130.10.10">
    <property type="entry name" value="YVTN repeat-like/Quinoprotein amine dehydrogenase"/>
    <property type="match status" value="2"/>
</dbReference>
<keyword evidence="5" id="KW-0175">Coiled coil</keyword>
<evidence type="ECO:0000256" key="1">
    <source>
        <dbReference type="ARBA" id="ARBA00005331"/>
    </source>
</evidence>
<keyword evidence="3" id="KW-0677">Repeat</keyword>
<name>A0A9N9AY62_9GLOM</name>
<dbReference type="InterPro" id="IPR036322">
    <property type="entry name" value="WD40_repeat_dom_sf"/>
</dbReference>
<organism evidence="8 9">
    <name type="scientific">Paraglomus occultum</name>
    <dbReference type="NCBI Taxonomy" id="144539"/>
    <lineage>
        <taxon>Eukaryota</taxon>
        <taxon>Fungi</taxon>
        <taxon>Fungi incertae sedis</taxon>
        <taxon>Mucoromycota</taxon>
        <taxon>Glomeromycotina</taxon>
        <taxon>Glomeromycetes</taxon>
        <taxon>Paraglomerales</taxon>
        <taxon>Paraglomeraceae</taxon>
        <taxon>Paraglomus</taxon>
    </lineage>
</organism>
<dbReference type="GO" id="GO:0034274">
    <property type="term" value="C:Atg12-Atg5-Atg16 complex"/>
    <property type="evidence" value="ECO:0007669"/>
    <property type="project" value="TreeGrafter"/>
</dbReference>
<evidence type="ECO:0000256" key="5">
    <source>
        <dbReference type="SAM" id="Coils"/>
    </source>
</evidence>
<dbReference type="InterPro" id="IPR019775">
    <property type="entry name" value="WD40_repeat_CS"/>
</dbReference>
<dbReference type="CDD" id="cd00200">
    <property type="entry name" value="WD40"/>
    <property type="match status" value="1"/>
</dbReference>
<dbReference type="SMART" id="SM00320">
    <property type="entry name" value="WD40"/>
    <property type="match status" value="7"/>
</dbReference>
<feature type="repeat" description="WD" evidence="4">
    <location>
        <begin position="303"/>
        <end position="335"/>
    </location>
</feature>
<dbReference type="Pfam" id="PF00400">
    <property type="entry name" value="WD40"/>
    <property type="match status" value="7"/>
</dbReference>
<dbReference type="GO" id="GO:0000045">
    <property type="term" value="P:autophagosome assembly"/>
    <property type="evidence" value="ECO:0007669"/>
    <property type="project" value="InterPro"/>
</dbReference>
<dbReference type="PROSITE" id="PS50294">
    <property type="entry name" value="WD_REPEATS_REGION"/>
    <property type="match status" value="3"/>
</dbReference>
<dbReference type="SUPFAM" id="SSF50978">
    <property type="entry name" value="WD40 repeat-like"/>
    <property type="match status" value="1"/>
</dbReference>
<dbReference type="GO" id="GO:0043495">
    <property type="term" value="F:protein-membrane adaptor activity"/>
    <property type="evidence" value="ECO:0007669"/>
    <property type="project" value="TreeGrafter"/>
</dbReference>
<dbReference type="PANTHER" id="PTHR19878">
    <property type="entry name" value="AUTOPHAGY PROTEIN 16-LIKE"/>
    <property type="match status" value="1"/>
</dbReference>
<dbReference type="InterPro" id="IPR013923">
    <property type="entry name" value="Autophagy-rel_prot_16_dom"/>
</dbReference>
<dbReference type="Gene3D" id="1.20.5.170">
    <property type="match status" value="1"/>
</dbReference>
<sequence>MSTITSSNSTNSSSTSVAPPENWQQELLVKLLLRDQREKAFSDFVEAYNSLAKRLAHYAERNIELEQQYNIVKEENTKLLEETKILREQGSPLNQQRTAQLEEQISNLKEERAELYKTQGTNAQRLLDMNDLLRKTEEEAKKNLEDVQVLTEANQILNTQVNQKTQALNTKDGIIQVLQDEVATLQLELVKTGERMKDLEKENKQLLQRWLKKKNEEAEKMNEANLFYESTMELRQKTLELQSGVVIVEKEATSPTARAATMPETSSGLLRHELILSCVDRYTRSGSKTLVTATIPTATLRKFMSHDGEILSIQTSTDGNMFATGSSDKTIRIYDSRGNPRPPLSGSLQSVMHVCFNSTNEMIAGASNDNATRLWHIATGRIRHTLTGHIGKVYSARFNGDSSRVITGSHDRTIKVWDLQKGYCIRTIFSFSSCNDVVLLDDDGVTLASGHLDNNLRFWDVRSGKDIKEMTGIHLGQITSVSVSPDGSKVLTSSRDNTLKIVDLRSYEVVQTLHAEGYKNGANWSRACFSPDGQFVAAGSIDGTIYYWNTTKSKLEKTAKEHNAAICGVSWSPQGTHIFSADKERTVCIWGNSWKA</sequence>
<dbReference type="InterPro" id="IPR015943">
    <property type="entry name" value="WD40/YVTN_repeat-like_dom_sf"/>
</dbReference>
<dbReference type="PANTHER" id="PTHR19878:SF8">
    <property type="entry name" value="AUTOPHAGY-RELATED 16, ISOFORM F"/>
    <property type="match status" value="1"/>
</dbReference>
<dbReference type="InterPro" id="IPR001680">
    <property type="entry name" value="WD40_rpt"/>
</dbReference>
<dbReference type="PROSITE" id="PS50082">
    <property type="entry name" value="WD_REPEATS_2"/>
    <property type="match status" value="7"/>
</dbReference>
<dbReference type="PRINTS" id="PR00320">
    <property type="entry name" value="GPROTEINBRPT"/>
</dbReference>
<dbReference type="EMBL" id="CAJVPJ010000689">
    <property type="protein sequence ID" value="CAG8549285.1"/>
    <property type="molecule type" value="Genomic_DNA"/>
</dbReference>
<feature type="repeat" description="WD" evidence="4">
    <location>
        <begin position="559"/>
        <end position="590"/>
    </location>
</feature>
<keyword evidence="2 4" id="KW-0853">WD repeat</keyword>
<dbReference type="InterPro" id="IPR020472">
    <property type="entry name" value="WD40_PAC1"/>
</dbReference>
<dbReference type="GO" id="GO:0000421">
    <property type="term" value="C:autophagosome membrane"/>
    <property type="evidence" value="ECO:0007669"/>
    <property type="project" value="TreeGrafter"/>
</dbReference>
<dbReference type="AlphaFoldDB" id="A0A9N9AY62"/>
<feature type="repeat" description="WD" evidence="4">
    <location>
        <begin position="344"/>
        <end position="385"/>
    </location>
</feature>
<feature type="coiled-coil region" evidence="5">
    <location>
        <begin position="48"/>
        <end position="231"/>
    </location>
</feature>
<dbReference type="InterPro" id="IPR045160">
    <property type="entry name" value="ATG16"/>
</dbReference>
<feature type="compositionally biased region" description="Low complexity" evidence="6">
    <location>
        <begin position="1"/>
        <end position="16"/>
    </location>
</feature>
<protein>
    <submittedName>
        <fullName evidence="8">9087_t:CDS:1</fullName>
    </submittedName>
</protein>
<dbReference type="CDD" id="cd22887">
    <property type="entry name" value="Atg16_CCD"/>
    <property type="match status" value="1"/>
</dbReference>
<evidence type="ECO:0000313" key="9">
    <source>
        <dbReference type="Proteomes" id="UP000789572"/>
    </source>
</evidence>
<dbReference type="Proteomes" id="UP000789572">
    <property type="component" value="Unassembled WGS sequence"/>
</dbReference>
<comment type="caution">
    <text evidence="8">The sequence shown here is derived from an EMBL/GenBank/DDBJ whole genome shotgun (WGS) entry which is preliminary data.</text>
</comment>
<evidence type="ECO:0000259" key="7">
    <source>
        <dbReference type="Pfam" id="PF08614"/>
    </source>
</evidence>